<dbReference type="Pfam" id="PF01381">
    <property type="entry name" value="HTH_3"/>
    <property type="match status" value="1"/>
</dbReference>
<dbReference type="AlphaFoldDB" id="A0A951UNI5"/>
<organism evidence="2 3">
    <name type="scientific">Drouetiella hepatica Uher 2000/2452</name>
    <dbReference type="NCBI Taxonomy" id="904376"/>
    <lineage>
        <taxon>Bacteria</taxon>
        <taxon>Bacillati</taxon>
        <taxon>Cyanobacteriota</taxon>
        <taxon>Cyanophyceae</taxon>
        <taxon>Oculatellales</taxon>
        <taxon>Oculatellaceae</taxon>
        <taxon>Drouetiella</taxon>
    </lineage>
</organism>
<dbReference type="EMBL" id="JAHHHD010000016">
    <property type="protein sequence ID" value="MBW4659914.1"/>
    <property type="molecule type" value="Genomic_DNA"/>
</dbReference>
<evidence type="ECO:0000259" key="1">
    <source>
        <dbReference type="PROSITE" id="PS50943"/>
    </source>
</evidence>
<dbReference type="InterPro" id="IPR001387">
    <property type="entry name" value="Cro/C1-type_HTH"/>
</dbReference>
<dbReference type="SMART" id="SM00530">
    <property type="entry name" value="HTH_XRE"/>
    <property type="match status" value="1"/>
</dbReference>
<dbReference type="InterPro" id="IPR010982">
    <property type="entry name" value="Lambda_DNA-bd_dom_sf"/>
</dbReference>
<name>A0A951UNI5_9CYAN</name>
<dbReference type="PROSITE" id="PS50943">
    <property type="entry name" value="HTH_CROC1"/>
    <property type="match status" value="1"/>
</dbReference>
<accession>A0A951UNI5</accession>
<dbReference type="SUPFAM" id="SSF47413">
    <property type="entry name" value="lambda repressor-like DNA-binding domains"/>
    <property type="match status" value="1"/>
</dbReference>
<reference evidence="2" key="1">
    <citation type="submission" date="2021-05" db="EMBL/GenBank/DDBJ databases">
        <authorList>
            <person name="Pietrasiak N."/>
            <person name="Ward R."/>
            <person name="Stajich J.E."/>
            <person name="Kurbessoian T."/>
        </authorList>
    </citation>
    <scope>NUCLEOTIDE SEQUENCE</scope>
    <source>
        <strain evidence="2">UHER 2000/2452</strain>
    </source>
</reference>
<dbReference type="Proteomes" id="UP000757435">
    <property type="component" value="Unassembled WGS sequence"/>
</dbReference>
<reference evidence="2" key="2">
    <citation type="journal article" date="2022" name="Microbiol. Resour. Announc.">
        <title>Metagenome Sequencing to Explore Phylogenomics of Terrestrial Cyanobacteria.</title>
        <authorList>
            <person name="Ward R.D."/>
            <person name="Stajich J.E."/>
            <person name="Johansen J.R."/>
            <person name="Huntemann M."/>
            <person name="Clum A."/>
            <person name="Foster B."/>
            <person name="Foster B."/>
            <person name="Roux S."/>
            <person name="Palaniappan K."/>
            <person name="Varghese N."/>
            <person name="Mukherjee S."/>
            <person name="Reddy T.B.K."/>
            <person name="Daum C."/>
            <person name="Copeland A."/>
            <person name="Chen I.A."/>
            <person name="Ivanova N.N."/>
            <person name="Kyrpides N.C."/>
            <person name="Shapiro N."/>
            <person name="Eloe-Fadrosh E.A."/>
            <person name="Pietrasiak N."/>
        </authorList>
    </citation>
    <scope>NUCLEOTIDE SEQUENCE</scope>
    <source>
        <strain evidence="2">UHER 2000/2452</strain>
    </source>
</reference>
<gene>
    <name evidence="2" type="ORF">KME15_14660</name>
</gene>
<dbReference type="Gene3D" id="1.10.260.40">
    <property type="entry name" value="lambda repressor-like DNA-binding domains"/>
    <property type="match status" value="1"/>
</dbReference>
<evidence type="ECO:0000313" key="2">
    <source>
        <dbReference type="EMBL" id="MBW4659914.1"/>
    </source>
</evidence>
<comment type="caution">
    <text evidence="2">The sequence shown here is derived from an EMBL/GenBank/DDBJ whole genome shotgun (WGS) entry which is preliminary data.</text>
</comment>
<sequence>MGKAGRVLKAVMEKYGISQGKLAAVMNIGSSNVYRWANEVRDPTSETVIAIIKALEAINPDAAAEFRSRYVDDSEA</sequence>
<feature type="domain" description="HTH cro/C1-type" evidence="1">
    <location>
        <begin position="8"/>
        <end position="63"/>
    </location>
</feature>
<dbReference type="CDD" id="cd00093">
    <property type="entry name" value="HTH_XRE"/>
    <property type="match status" value="1"/>
</dbReference>
<evidence type="ECO:0000313" key="3">
    <source>
        <dbReference type="Proteomes" id="UP000757435"/>
    </source>
</evidence>
<dbReference type="GO" id="GO:0003677">
    <property type="term" value="F:DNA binding"/>
    <property type="evidence" value="ECO:0007669"/>
    <property type="project" value="InterPro"/>
</dbReference>
<proteinExistence type="predicted"/>
<protein>
    <submittedName>
        <fullName evidence="2">Helix-turn-helix domain-containing protein</fullName>
    </submittedName>
</protein>